<name>A0A1H7QXM6_9GAMM</name>
<evidence type="ECO:0000313" key="3">
    <source>
        <dbReference type="Proteomes" id="UP000185766"/>
    </source>
</evidence>
<feature type="transmembrane region" description="Helical" evidence="1">
    <location>
        <begin position="97"/>
        <end position="116"/>
    </location>
</feature>
<dbReference type="PANTHER" id="PTHR39594:SF1">
    <property type="entry name" value="PROTEIN YCHQ"/>
    <property type="match status" value="1"/>
</dbReference>
<dbReference type="STRING" id="1429083.GCA_001885685_03318"/>
<evidence type="ECO:0000256" key="1">
    <source>
        <dbReference type="SAM" id="Phobius"/>
    </source>
</evidence>
<feature type="transmembrane region" description="Helical" evidence="1">
    <location>
        <begin position="6"/>
        <end position="24"/>
    </location>
</feature>
<dbReference type="AlphaFoldDB" id="A0A1H7QXM6"/>
<keyword evidence="1" id="KW-1133">Transmembrane helix</keyword>
<accession>A0A1H7QXM6</accession>
<keyword evidence="1" id="KW-0472">Membrane</keyword>
<organism evidence="2 3">
    <name type="scientific">Atopomonas hussainii</name>
    <dbReference type="NCBI Taxonomy" id="1429083"/>
    <lineage>
        <taxon>Bacteria</taxon>
        <taxon>Pseudomonadati</taxon>
        <taxon>Pseudomonadota</taxon>
        <taxon>Gammaproteobacteria</taxon>
        <taxon>Pseudomonadales</taxon>
        <taxon>Pseudomonadaceae</taxon>
        <taxon>Atopomonas</taxon>
    </lineage>
</organism>
<evidence type="ECO:0000313" key="2">
    <source>
        <dbReference type="EMBL" id="SEL52761.1"/>
    </source>
</evidence>
<dbReference type="InterPro" id="IPR007360">
    <property type="entry name" value="SirB"/>
</dbReference>
<reference evidence="2 3" key="1">
    <citation type="submission" date="2016-10" db="EMBL/GenBank/DDBJ databases">
        <authorList>
            <person name="de Groot N.N."/>
        </authorList>
    </citation>
    <scope>NUCLEOTIDE SEQUENCE [LARGE SCALE GENOMIC DNA]</scope>
    <source>
        <strain evidence="2 3">JCM 19513</strain>
    </source>
</reference>
<dbReference type="EMBL" id="FOAS01000013">
    <property type="protein sequence ID" value="SEL52761.1"/>
    <property type="molecule type" value="Genomic_DNA"/>
</dbReference>
<proteinExistence type="predicted"/>
<dbReference type="RefSeq" id="WP_071872514.1">
    <property type="nucleotide sequence ID" value="NZ_FOAS01000013.1"/>
</dbReference>
<protein>
    <submittedName>
        <fullName evidence="2">Uncharacterized membrane protein SirB2</fullName>
    </submittedName>
</protein>
<dbReference type="PIRSF" id="PIRSF005610">
    <property type="entry name" value="SirB"/>
    <property type="match status" value="1"/>
</dbReference>
<keyword evidence="3" id="KW-1185">Reference proteome</keyword>
<sequence>MYLALKHLHMTLALLSIVLLLWRLGVQFARPYQPLGKVWKVVPHINDTLLLLAGLVLLGHVWQWQAPNWLWAKLALLPVYIVLGALALRQRRGLCKVAVSGLAIACFAGMFALARLKPF</sequence>
<dbReference type="GO" id="GO:0005886">
    <property type="term" value="C:plasma membrane"/>
    <property type="evidence" value="ECO:0007669"/>
    <property type="project" value="TreeGrafter"/>
</dbReference>
<feature type="transmembrane region" description="Helical" evidence="1">
    <location>
        <begin position="70"/>
        <end position="88"/>
    </location>
</feature>
<dbReference type="OrthoDB" id="5588650at2"/>
<feature type="transmembrane region" description="Helical" evidence="1">
    <location>
        <begin position="45"/>
        <end position="64"/>
    </location>
</feature>
<dbReference type="Proteomes" id="UP000185766">
    <property type="component" value="Unassembled WGS sequence"/>
</dbReference>
<gene>
    <name evidence="2" type="ORF">SAMN05216214_113110</name>
</gene>
<dbReference type="Pfam" id="PF04247">
    <property type="entry name" value="SirB"/>
    <property type="match status" value="1"/>
</dbReference>
<keyword evidence="1" id="KW-0812">Transmembrane</keyword>
<dbReference type="PANTHER" id="PTHR39594">
    <property type="entry name" value="PROTEIN YCHQ"/>
    <property type="match status" value="1"/>
</dbReference>